<gene>
    <name evidence="3" type="ORF">DP107_06930</name>
</gene>
<dbReference type="Gene3D" id="1.10.443.10">
    <property type="entry name" value="Intergrase catalytic core"/>
    <property type="match status" value="1"/>
</dbReference>
<evidence type="ECO:0000256" key="1">
    <source>
        <dbReference type="ARBA" id="ARBA00023172"/>
    </source>
</evidence>
<feature type="region of interest" description="Disordered" evidence="2">
    <location>
        <begin position="118"/>
        <end position="145"/>
    </location>
</feature>
<comment type="caution">
    <text evidence="3">The sequence shown here is derived from an EMBL/GenBank/DDBJ whole genome shotgun (WGS) entry which is preliminary data.</text>
</comment>
<dbReference type="Proteomes" id="UP000319894">
    <property type="component" value="Unassembled WGS sequence"/>
</dbReference>
<dbReference type="InterPro" id="IPR011010">
    <property type="entry name" value="DNA_brk_join_enz"/>
</dbReference>
<evidence type="ECO:0000313" key="4">
    <source>
        <dbReference type="Proteomes" id="UP000319894"/>
    </source>
</evidence>
<dbReference type="RefSeq" id="WP_144261425.1">
    <property type="nucleotide sequence ID" value="NZ_QMDX01000003.1"/>
</dbReference>
<protein>
    <recommendedName>
        <fullName evidence="5">Phage integrase family protein</fullName>
    </recommendedName>
</protein>
<dbReference type="EMBL" id="QMDX01000003">
    <property type="protein sequence ID" value="TSD14705.1"/>
    <property type="molecule type" value="Genomic_DNA"/>
</dbReference>
<dbReference type="InterPro" id="IPR013762">
    <property type="entry name" value="Integrase-like_cat_sf"/>
</dbReference>
<dbReference type="SUPFAM" id="SSF56349">
    <property type="entry name" value="DNA breaking-rejoining enzymes"/>
    <property type="match status" value="1"/>
</dbReference>
<keyword evidence="1" id="KW-0233">DNA recombination</keyword>
<dbReference type="GO" id="GO:0015074">
    <property type="term" value="P:DNA integration"/>
    <property type="evidence" value="ECO:0007669"/>
    <property type="project" value="InterPro"/>
</dbReference>
<dbReference type="GO" id="GO:0003677">
    <property type="term" value="F:DNA binding"/>
    <property type="evidence" value="ECO:0007669"/>
    <property type="project" value="InterPro"/>
</dbReference>
<name>A0A554NBH1_9EURY</name>
<evidence type="ECO:0000256" key="2">
    <source>
        <dbReference type="SAM" id="MobiDB-lite"/>
    </source>
</evidence>
<dbReference type="AlphaFoldDB" id="A0A554NBH1"/>
<proteinExistence type="predicted"/>
<organism evidence="3 4">
    <name type="scientific">Haloglomus irregulare</name>
    <dbReference type="NCBI Taxonomy" id="2234134"/>
    <lineage>
        <taxon>Archaea</taxon>
        <taxon>Methanobacteriati</taxon>
        <taxon>Methanobacteriota</taxon>
        <taxon>Stenosarchaea group</taxon>
        <taxon>Halobacteria</taxon>
        <taxon>Halobacteriales</taxon>
        <taxon>Natronomonadaceae</taxon>
        <taxon>Haloglomus</taxon>
    </lineage>
</organism>
<evidence type="ECO:0000313" key="3">
    <source>
        <dbReference type="EMBL" id="TSD14705.1"/>
    </source>
</evidence>
<dbReference type="InParanoid" id="A0A554NBH1"/>
<sequence length="300" mass="34400">MTVNGNMENTKQFIDWCQVRDYVTDEIDGDDWQQLYPDLSSEDLQRDEYLDADRGVEIMEWLESERKGTREHVAFILTFRLGLRKSACLALDDGHLHYDGNAQHCDCPHDIDGHHLRLRNRPELGGPDSDGLPLKKRGDSEPDDRYIPLRSETFNAIQSYREERGRADESDQFGLRGLLQTKQSARMKSANGHGSPLYREICWVTSPATYAEECYCSFCRDREGRLSRKVASKCENSRGPHAVRHGAITHAFNRMSDPDTNLTPESLSHRVGTSVPTLKQVYDRADAKEKYERHRDNLIG</sequence>
<feature type="compositionally biased region" description="Basic and acidic residues" evidence="2">
    <location>
        <begin position="136"/>
        <end position="145"/>
    </location>
</feature>
<reference evidence="3 4" key="1">
    <citation type="submission" date="2018-06" db="EMBL/GenBank/DDBJ databases">
        <title>Natronomonas sp. F16-60 a new haloarchaeon isolated from a solar saltern of Isla Cristina, Huelva, Spain.</title>
        <authorList>
            <person name="Duran-Viseras A."/>
            <person name="Sanchez-Porro C."/>
            <person name="Ventosa A."/>
        </authorList>
    </citation>
    <scope>NUCLEOTIDE SEQUENCE [LARGE SCALE GENOMIC DNA]</scope>
    <source>
        <strain evidence="3 4">F16-60</strain>
    </source>
</reference>
<accession>A0A554NBH1</accession>
<dbReference type="GO" id="GO:0006310">
    <property type="term" value="P:DNA recombination"/>
    <property type="evidence" value="ECO:0007669"/>
    <property type="project" value="UniProtKB-KW"/>
</dbReference>
<evidence type="ECO:0008006" key="5">
    <source>
        <dbReference type="Google" id="ProtNLM"/>
    </source>
</evidence>
<keyword evidence="4" id="KW-1185">Reference proteome</keyword>